<evidence type="ECO:0000313" key="1">
    <source>
        <dbReference type="EMBL" id="CAJ1912452.1"/>
    </source>
</evidence>
<dbReference type="Gene3D" id="3.40.50.1240">
    <property type="entry name" value="Phosphoglycerate mutase-like"/>
    <property type="match status" value="1"/>
</dbReference>
<dbReference type="InterPro" id="IPR029033">
    <property type="entry name" value="His_PPase_superfam"/>
</dbReference>
<dbReference type="InterPro" id="IPR050275">
    <property type="entry name" value="PGM_Phosphatase"/>
</dbReference>
<reference evidence="1" key="1">
    <citation type="submission" date="2023-08" db="EMBL/GenBank/DDBJ databases">
        <authorList>
            <person name="Audoor S."/>
            <person name="Bilcke G."/>
        </authorList>
    </citation>
    <scope>NUCLEOTIDE SEQUENCE</scope>
</reference>
<gene>
    <name evidence="1" type="ORF">CYCCA115_LOCUS627</name>
</gene>
<protein>
    <recommendedName>
        <fullName evidence="3">Phosphoglycerate mutase-like protein</fullName>
    </recommendedName>
</protein>
<dbReference type="Proteomes" id="UP001295423">
    <property type="component" value="Unassembled WGS sequence"/>
</dbReference>
<sequence>MATAKSEVAEHMEGMEDALAKMQSLPLKIKACWSTNPNAPTNKSTKTVHFVRHGQGFHNLAADIARKNGKTWIPHTLDENNPYIMPEILDAPLTERGRQEAISLQETVNQMKDKPELIVFSPHCRALQTGLLVFEELEGNIPYLAHEMVREQFGVHVCDKRRPKSRQEKEFRAVDFSMIETEEDVLFLSDRRETKVEVATRAYKFFEWLESRPEKHIGVASHSAWLLTVFNANLECEESLKAWFETGEMRSVVLEFCR</sequence>
<dbReference type="CDD" id="cd07067">
    <property type="entry name" value="HP_PGM_like"/>
    <property type="match status" value="1"/>
</dbReference>
<dbReference type="PANTHER" id="PTHR48100">
    <property type="entry name" value="BROAD-SPECIFICITY PHOSPHATASE YOR283W-RELATED"/>
    <property type="match status" value="1"/>
</dbReference>
<name>A0AAD2CGP8_9STRA</name>
<dbReference type="Pfam" id="PF00300">
    <property type="entry name" value="His_Phos_1"/>
    <property type="match status" value="1"/>
</dbReference>
<evidence type="ECO:0000313" key="2">
    <source>
        <dbReference type="Proteomes" id="UP001295423"/>
    </source>
</evidence>
<comment type="caution">
    <text evidence="1">The sequence shown here is derived from an EMBL/GenBank/DDBJ whole genome shotgun (WGS) entry which is preliminary data.</text>
</comment>
<proteinExistence type="predicted"/>
<evidence type="ECO:0008006" key="3">
    <source>
        <dbReference type="Google" id="ProtNLM"/>
    </source>
</evidence>
<dbReference type="InterPro" id="IPR013078">
    <property type="entry name" value="His_Pase_superF_clade-1"/>
</dbReference>
<keyword evidence="2" id="KW-1185">Reference proteome</keyword>
<accession>A0AAD2CGP8</accession>
<dbReference type="AlphaFoldDB" id="A0AAD2CGP8"/>
<dbReference type="GO" id="GO:0005737">
    <property type="term" value="C:cytoplasm"/>
    <property type="evidence" value="ECO:0007669"/>
    <property type="project" value="TreeGrafter"/>
</dbReference>
<dbReference type="EMBL" id="CAKOGP040000001">
    <property type="protein sequence ID" value="CAJ1912452.1"/>
    <property type="molecule type" value="Genomic_DNA"/>
</dbReference>
<dbReference type="GO" id="GO:0016791">
    <property type="term" value="F:phosphatase activity"/>
    <property type="evidence" value="ECO:0007669"/>
    <property type="project" value="TreeGrafter"/>
</dbReference>
<organism evidence="1 2">
    <name type="scientific">Cylindrotheca closterium</name>
    <dbReference type="NCBI Taxonomy" id="2856"/>
    <lineage>
        <taxon>Eukaryota</taxon>
        <taxon>Sar</taxon>
        <taxon>Stramenopiles</taxon>
        <taxon>Ochrophyta</taxon>
        <taxon>Bacillariophyta</taxon>
        <taxon>Bacillariophyceae</taxon>
        <taxon>Bacillariophycidae</taxon>
        <taxon>Bacillariales</taxon>
        <taxon>Bacillariaceae</taxon>
        <taxon>Cylindrotheca</taxon>
    </lineage>
</organism>
<dbReference type="SUPFAM" id="SSF53254">
    <property type="entry name" value="Phosphoglycerate mutase-like"/>
    <property type="match status" value="1"/>
</dbReference>
<dbReference type="PANTHER" id="PTHR48100:SF1">
    <property type="entry name" value="HISTIDINE PHOSPHATASE FAMILY PROTEIN-RELATED"/>
    <property type="match status" value="1"/>
</dbReference>